<dbReference type="STRING" id="745531.A0A0C3PSR0"/>
<dbReference type="AlphaFoldDB" id="A0A0C3PSR0"/>
<evidence type="ECO:0000313" key="2">
    <source>
        <dbReference type="EMBL" id="KIP10438.1"/>
    </source>
</evidence>
<dbReference type="OrthoDB" id="3064136at2759"/>
<dbReference type="EMBL" id="KN840454">
    <property type="protein sequence ID" value="KIP10438.1"/>
    <property type="molecule type" value="Genomic_DNA"/>
</dbReference>
<accession>A0A0C3PSR0</accession>
<proteinExistence type="predicted"/>
<gene>
    <name evidence="2" type="ORF">PHLGIDRAFT_33836</name>
</gene>
<protein>
    <submittedName>
        <fullName evidence="2">Uncharacterized protein</fullName>
    </submittedName>
</protein>
<feature type="region of interest" description="Disordered" evidence="1">
    <location>
        <begin position="36"/>
        <end position="140"/>
    </location>
</feature>
<evidence type="ECO:0000313" key="3">
    <source>
        <dbReference type="Proteomes" id="UP000053257"/>
    </source>
</evidence>
<organism evidence="2 3">
    <name type="scientific">Phlebiopsis gigantea (strain 11061_1 CR5-6)</name>
    <name type="common">White-rot fungus</name>
    <name type="synonym">Peniophora gigantea</name>
    <dbReference type="NCBI Taxonomy" id="745531"/>
    <lineage>
        <taxon>Eukaryota</taxon>
        <taxon>Fungi</taxon>
        <taxon>Dikarya</taxon>
        <taxon>Basidiomycota</taxon>
        <taxon>Agaricomycotina</taxon>
        <taxon>Agaricomycetes</taxon>
        <taxon>Polyporales</taxon>
        <taxon>Phanerochaetaceae</taxon>
        <taxon>Phlebiopsis</taxon>
    </lineage>
</organism>
<sequence length="297" mass="32274">MSSTNTIVSLDQEDPTQLLDLVGDFSLDPQSPKLATAVFGSARKRSITKPKEPSRRDSQTLPWTATSPRSSKTNSMDLNKRLPEPPRSTSPDIEAILAKTPRPHRKKSASVFSVHLSEQAKGATRSSPKIDDHPEHSLSSIYSSLHDDHDELNAEGSGSESDSSLDIHTPLPHLMFRDGLLSPRSKLLPQSTPHSIYSSIGDKDAGSVLSLASTSGSVATKSGLQRDPRDTVRRRLRHRDGRLLKAGMGLTTGLGWSDSEDEDAPSALTRRFITTTAEKDRSVSSLSRPSSLYDTIG</sequence>
<feature type="compositionally biased region" description="Low complexity" evidence="1">
    <location>
        <begin position="283"/>
        <end position="297"/>
    </location>
</feature>
<name>A0A0C3PSR0_PHLG1</name>
<keyword evidence="3" id="KW-1185">Reference proteome</keyword>
<feature type="compositionally biased region" description="Basic and acidic residues" evidence="1">
    <location>
        <begin position="49"/>
        <end position="58"/>
    </location>
</feature>
<dbReference type="Proteomes" id="UP000053257">
    <property type="component" value="Unassembled WGS sequence"/>
</dbReference>
<reference evidence="2 3" key="1">
    <citation type="journal article" date="2014" name="PLoS Genet.">
        <title>Analysis of the Phlebiopsis gigantea genome, transcriptome and secretome provides insight into its pioneer colonization strategies of wood.</title>
        <authorList>
            <person name="Hori C."/>
            <person name="Ishida T."/>
            <person name="Igarashi K."/>
            <person name="Samejima M."/>
            <person name="Suzuki H."/>
            <person name="Master E."/>
            <person name="Ferreira P."/>
            <person name="Ruiz-Duenas F.J."/>
            <person name="Held B."/>
            <person name="Canessa P."/>
            <person name="Larrondo L.F."/>
            <person name="Schmoll M."/>
            <person name="Druzhinina I.S."/>
            <person name="Kubicek C.P."/>
            <person name="Gaskell J.A."/>
            <person name="Kersten P."/>
            <person name="St John F."/>
            <person name="Glasner J."/>
            <person name="Sabat G."/>
            <person name="Splinter BonDurant S."/>
            <person name="Syed K."/>
            <person name="Yadav J."/>
            <person name="Mgbeahuruike A.C."/>
            <person name="Kovalchuk A."/>
            <person name="Asiegbu F.O."/>
            <person name="Lackner G."/>
            <person name="Hoffmeister D."/>
            <person name="Rencoret J."/>
            <person name="Gutierrez A."/>
            <person name="Sun H."/>
            <person name="Lindquist E."/>
            <person name="Barry K."/>
            <person name="Riley R."/>
            <person name="Grigoriev I.V."/>
            <person name="Henrissat B."/>
            <person name="Kues U."/>
            <person name="Berka R.M."/>
            <person name="Martinez A.T."/>
            <person name="Covert S.F."/>
            <person name="Blanchette R.A."/>
            <person name="Cullen D."/>
        </authorList>
    </citation>
    <scope>NUCLEOTIDE SEQUENCE [LARGE SCALE GENOMIC DNA]</scope>
    <source>
        <strain evidence="2 3">11061_1 CR5-6</strain>
    </source>
</reference>
<dbReference type="HOGENOM" id="CLU_938620_0_0_1"/>
<feature type="compositionally biased region" description="Polar residues" evidence="1">
    <location>
        <begin position="59"/>
        <end position="77"/>
    </location>
</feature>
<feature type="non-terminal residue" evidence="2">
    <location>
        <position position="297"/>
    </location>
</feature>
<evidence type="ECO:0000256" key="1">
    <source>
        <dbReference type="SAM" id="MobiDB-lite"/>
    </source>
</evidence>
<feature type="region of interest" description="Disordered" evidence="1">
    <location>
        <begin position="277"/>
        <end position="297"/>
    </location>
</feature>